<feature type="transmembrane region" description="Helical" evidence="1">
    <location>
        <begin position="12"/>
        <end position="30"/>
    </location>
</feature>
<evidence type="ECO:0000259" key="2">
    <source>
        <dbReference type="Pfam" id="PF07853"/>
    </source>
</evidence>
<feature type="domain" description="DUF1648" evidence="2">
    <location>
        <begin position="14"/>
        <end position="60"/>
    </location>
</feature>
<sequence length="223" mass="25769">MKHPDYLKELFLIVLLLIPIIYLGIIWNSLPDIMPTNFAADGTPDHIGYKGEFLLLMIFLFFTNLLLYFLFRYIPKVDDDMHRSAAPLHAGEYYRIRLGIHLYLAIFSCFVVLLLQLGYLRGLEKWAFAGVGILIIVLGYYLGRLRPNYFVGVRTPWTLLSNEVWQRTHEMAGRLWMTVGAVVFLAGFFLPVMTGVFLIFVAVVLLSALPYIYSFRLYNRDKG</sequence>
<dbReference type="InterPro" id="IPR026272">
    <property type="entry name" value="SdpI"/>
</dbReference>
<dbReference type="InterPro" id="IPR025962">
    <property type="entry name" value="SdpI/YhfL"/>
</dbReference>
<evidence type="ECO:0000313" key="3">
    <source>
        <dbReference type="EMBL" id="UYQ91846.1"/>
    </source>
</evidence>
<feature type="transmembrane region" description="Helical" evidence="1">
    <location>
        <begin position="126"/>
        <end position="143"/>
    </location>
</feature>
<gene>
    <name evidence="3" type="ORF">MKQ68_17305</name>
</gene>
<evidence type="ECO:0000256" key="1">
    <source>
        <dbReference type="SAM" id="Phobius"/>
    </source>
</evidence>
<feature type="transmembrane region" description="Helical" evidence="1">
    <location>
        <begin position="196"/>
        <end position="213"/>
    </location>
</feature>
<keyword evidence="1" id="KW-0472">Membrane</keyword>
<feature type="transmembrane region" description="Helical" evidence="1">
    <location>
        <begin position="171"/>
        <end position="190"/>
    </location>
</feature>
<dbReference type="EMBL" id="CP107006">
    <property type="protein sequence ID" value="UYQ91846.1"/>
    <property type="molecule type" value="Genomic_DNA"/>
</dbReference>
<dbReference type="Pfam" id="PF13630">
    <property type="entry name" value="SdpI"/>
    <property type="match status" value="1"/>
</dbReference>
<name>A0ABY6IXC0_9BACT</name>
<organism evidence="3 4">
    <name type="scientific">Chitinophaga horti</name>
    <dbReference type="NCBI Taxonomy" id="2920382"/>
    <lineage>
        <taxon>Bacteria</taxon>
        <taxon>Pseudomonadati</taxon>
        <taxon>Bacteroidota</taxon>
        <taxon>Chitinophagia</taxon>
        <taxon>Chitinophagales</taxon>
        <taxon>Chitinophagaceae</taxon>
        <taxon>Chitinophaga</taxon>
    </lineage>
</organism>
<dbReference type="Pfam" id="PF07853">
    <property type="entry name" value="DUF1648"/>
    <property type="match status" value="1"/>
</dbReference>
<dbReference type="InterPro" id="IPR012867">
    <property type="entry name" value="DUF1648"/>
</dbReference>
<accession>A0ABY6IXC0</accession>
<reference evidence="3" key="1">
    <citation type="submission" date="2022-10" db="EMBL/GenBank/DDBJ databases">
        <title>Chitinophaga sp. nov., isolated from soil.</title>
        <authorList>
            <person name="Jeon C.O."/>
        </authorList>
    </citation>
    <scope>NUCLEOTIDE SEQUENCE</scope>
    <source>
        <strain evidence="3">R8</strain>
    </source>
</reference>
<keyword evidence="1" id="KW-1133">Transmembrane helix</keyword>
<keyword evidence="1" id="KW-0812">Transmembrane</keyword>
<proteinExistence type="predicted"/>
<dbReference type="RefSeq" id="WP_264280211.1">
    <property type="nucleotide sequence ID" value="NZ_CP107006.1"/>
</dbReference>
<feature type="transmembrane region" description="Helical" evidence="1">
    <location>
        <begin position="53"/>
        <end position="74"/>
    </location>
</feature>
<feature type="transmembrane region" description="Helical" evidence="1">
    <location>
        <begin position="102"/>
        <end position="120"/>
    </location>
</feature>
<dbReference type="PANTHER" id="PTHR37810:SF5">
    <property type="entry name" value="IMMUNITY PROTEIN SDPI"/>
    <property type="match status" value="1"/>
</dbReference>
<dbReference type="PIRSF" id="PIRSF038959">
    <property type="entry name" value="SdpI"/>
    <property type="match status" value="1"/>
</dbReference>
<protein>
    <submittedName>
        <fullName evidence="3">SdpI family protein</fullName>
    </submittedName>
</protein>
<dbReference type="Proteomes" id="UP001162741">
    <property type="component" value="Chromosome"/>
</dbReference>
<dbReference type="PANTHER" id="PTHR37810">
    <property type="entry name" value="IMMUNITY PROTEIN SDPI"/>
    <property type="match status" value="1"/>
</dbReference>
<evidence type="ECO:0000313" key="4">
    <source>
        <dbReference type="Proteomes" id="UP001162741"/>
    </source>
</evidence>
<keyword evidence="4" id="KW-1185">Reference proteome</keyword>